<dbReference type="Gene3D" id="3.40.50.80">
    <property type="entry name" value="Nucleotide-binding domain of ferredoxin-NADP reductase (FNR) module"/>
    <property type="match status" value="1"/>
</dbReference>
<dbReference type="GO" id="GO:0000293">
    <property type="term" value="F:ferric-chelate reductase activity"/>
    <property type="evidence" value="ECO:0007669"/>
    <property type="project" value="TreeGrafter"/>
</dbReference>
<dbReference type="InterPro" id="IPR039261">
    <property type="entry name" value="FNR_nucleotide-bd"/>
</dbReference>
<organism evidence="4 5">
    <name type="scientific">Lentinula raphanica</name>
    <dbReference type="NCBI Taxonomy" id="153919"/>
    <lineage>
        <taxon>Eukaryota</taxon>
        <taxon>Fungi</taxon>
        <taxon>Dikarya</taxon>
        <taxon>Basidiomycota</taxon>
        <taxon>Agaricomycotina</taxon>
        <taxon>Agaricomycetes</taxon>
        <taxon>Agaricomycetidae</taxon>
        <taxon>Agaricales</taxon>
        <taxon>Marasmiineae</taxon>
        <taxon>Omphalotaceae</taxon>
        <taxon>Lentinula</taxon>
    </lineage>
</organism>
<reference evidence="4" key="1">
    <citation type="submission" date="2022-08" db="EMBL/GenBank/DDBJ databases">
        <authorList>
            <consortium name="DOE Joint Genome Institute"/>
            <person name="Min B."/>
            <person name="Riley R."/>
            <person name="Sierra-Patev S."/>
            <person name="Naranjo-Ortiz M."/>
            <person name="Looney B."/>
            <person name="Konkel Z."/>
            <person name="Slot J.C."/>
            <person name="Sakamoto Y."/>
            <person name="Steenwyk J.L."/>
            <person name="Rokas A."/>
            <person name="Carro J."/>
            <person name="Camarero S."/>
            <person name="Ferreira P."/>
            <person name="Molpeceres G."/>
            <person name="Ruiz-Duenas F.J."/>
            <person name="Serrano A."/>
            <person name="Henrissat B."/>
            <person name="Drula E."/>
            <person name="Hughes K.W."/>
            <person name="Mata J.L."/>
            <person name="Ishikawa N.K."/>
            <person name="Vargas-Isla R."/>
            <person name="Ushijima S."/>
            <person name="Smith C.A."/>
            <person name="Ahrendt S."/>
            <person name="Andreopoulos W."/>
            <person name="He G."/>
            <person name="Labutti K."/>
            <person name="Lipzen A."/>
            <person name="Ng V."/>
            <person name="Sandor L."/>
            <person name="Barry K."/>
            <person name="Martinez A.T."/>
            <person name="Xiao Y."/>
            <person name="Gibbons J.G."/>
            <person name="Terashima K."/>
            <person name="Hibbett D.S."/>
            <person name="Grigoriev I.V."/>
        </authorList>
    </citation>
    <scope>NUCLEOTIDE SEQUENCE</scope>
    <source>
        <strain evidence="4">TFB9207</strain>
    </source>
</reference>
<comment type="caution">
    <text evidence="4">The sequence shown here is derived from an EMBL/GenBank/DDBJ whole genome shotgun (WGS) entry which is preliminary data.</text>
</comment>
<sequence>MNAPTNVTCLASPSSSESGRGIILGARVTGDWTRDLNTYADVEGKAFSISDQPALLPEVPVQIMLDGPYGGCSLDLGQYETVLLIAGGSGATFTIGVLDDIVGRCARLGRPNNERTRRIEFVWCLRSYAGINWFTSLILPIANVVADCPDLDLHISVYVTCLCNPEAVPSIPNSDVLMLAQRPDTSKILLDLTTPPMRKGECCCADGSDDEDVKSDASAKLQWVGLGGGIAVCVSGPGSLTREASNAVAKLSLLRGIELGGFGLHTEVFSVQ</sequence>
<dbReference type="Proteomes" id="UP001163846">
    <property type="component" value="Unassembled WGS sequence"/>
</dbReference>
<dbReference type="EMBL" id="MU806697">
    <property type="protein sequence ID" value="KAJ3833437.1"/>
    <property type="molecule type" value="Genomic_DNA"/>
</dbReference>
<dbReference type="InterPro" id="IPR050369">
    <property type="entry name" value="RBOH/FRE"/>
</dbReference>
<dbReference type="Pfam" id="PF08030">
    <property type="entry name" value="NAD_binding_6"/>
    <property type="match status" value="1"/>
</dbReference>
<evidence type="ECO:0000313" key="4">
    <source>
        <dbReference type="EMBL" id="KAJ3833437.1"/>
    </source>
</evidence>
<proteinExistence type="predicted"/>
<keyword evidence="1" id="KW-0813">Transport</keyword>
<dbReference type="GO" id="GO:0005886">
    <property type="term" value="C:plasma membrane"/>
    <property type="evidence" value="ECO:0007669"/>
    <property type="project" value="TreeGrafter"/>
</dbReference>
<dbReference type="PANTHER" id="PTHR11972:SF200">
    <property type="entry name" value="FAD-BINDING FR-TYPE DOMAIN-CONTAINING PROTEIN"/>
    <property type="match status" value="1"/>
</dbReference>
<dbReference type="InterPro" id="IPR013121">
    <property type="entry name" value="Fe_red_NAD-bd_6"/>
</dbReference>
<dbReference type="GO" id="GO:0033215">
    <property type="term" value="P:reductive iron assimilation"/>
    <property type="evidence" value="ECO:0007669"/>
    <property type="project" value="TreeGrafter"/>
</dbReference>
<accession>A0AA38NZD7</accession>
<keyword evidence="1" id="KW-0249">Electron transport</keyword>
<feature type="domain" description="Ferric reductase NAD binding" evidence="3">
    <location>
        <begin position="79"/>
        <end position="161"/>
    </location>
</feature>
<evidence type="ECO:0000313" key="5">
    <source>
        <dbReference type="Proteomes" id="UP001163846"/>
    </source>
</evidence>
<dbReference type="PANTHER" id="PTHR11972">
    <property type="entry name" value="NADPH OXIDASE"/>
    <property type="match status" value="1"/>
</dbReference>
<protein>
    <recommendedName>
        <fullName evidence="3">Ferric reductase NAD binding domain-containing protein</fullName>
    </recommendedName>
</protein>
<name>A0AA38NZD7_9AGAR</name>
<dbReference type="CDD" id="cd06186">
    <property type="entry name" value="NOX_Duox_like_FAD_NADP"/>
    <property type="match status" value="1"/>
</dbReference>
<evidence type="ECO:0000259" key="3">
    <source>
        <dbReference type="Pfam" id="PF08030"/>
    </source>
</evidence>
<evidence type="ECO:0000256" key="2">
    <source>
        <dbReference type="ARBA" id="ARBA00023002"/>
    </source>
</evidence>
<dbReference type="SUPFAM" id="SSF52343">
    <property type="entry name" value="Ferredoxin reductase-like, C-terminal NADP-linked domain"/>
    <property type="match status" value="1"/>
</dbReference>
<keyword evidence="5" id="KW-1185">Reference proteome</keyword>
<gene>
    <name evidence="4" type="ORF">F5878DRAFT_546583</name>
</gene>
<dbReference type="AlphaFoldDB" id="A0AA38NZD7"/>
<keyword evidence="2" id="KW-0560">Oxidoreductase</keyword>
<evidence type="ECO:0000256" key="1">
    <source>
        <dbReference type="ARBA" id="ARBA00022982"/>
    </source>
</evidence>